<evidence type="ECO:0000256" key="1">
    <source>
        <dbReference type="PIRNR" id="PIRNR029171"/>
    </source>
</evidence>
<accession>A0A101MBD6</accession>
<dbReference type="SUPFAM" id="SSF53474">
    <property type="entry name" value="alpha/beta-Hydrolases"/>
    <property type="match status" value="1"/>
</dbReference>
<protein>
    <recommendedName>
        <fullName evidence="4">Serine aminopeptidase S33 domain-containing protein</fullName>
    </recommendedName>
</protein>
<keyword evidence="3" id="KW-1185">Reference proteome</keyword>
<dbReference type="InterPro" id="IPR029058">
    <property type="entry name" value="AB_hydrolase_fold"/>
</dbReference>
<evidence type="ECO:0000313" key="2">
    <source>
        <dbReference type="EMBL" id="KUM57446.1"/>
    </source>
</evidence>
<dbReference type="Pfam" id="PF03583">
    <property type="entry name" value="LIP"/>
    <property type="match status" value="1"/>
</dbReference>
<comment type="caution">
    <text evidence="2">The sequence shown here is derived from an EMBL/GenBank/DDBJ whole genome shotgun (WGS) entry which is preliminary data.</text>
</comment>
<dbReference type="InterPro" id="IPR005152">
    <property type="entry name" value="Lipase_secreted"/>
</dbReference>
<feature type="signal peptide" evidence="1">
    <location>
        <begin position="1"/>
        <end position="18"/>
    </location>
</feature>
<dbReference type="PIRSF" id="PIRSF029171">
    <property type="entry name" value="Esterase_LipA"/>
    <property type="match status" value="1"/>
</dbReference>
<dbReference type="PANTHER" id="PTHR34853">
    <property type="match status" value="1"/>
</dbReference>
<reference evidence="2 3" key="1">
    <citation type="submission" date="2015-10" db="EMBL/GenBank/DDBJ databases">
        <title>Genome sequencing of Penicillium freii.</title>
        <authorList>
            <person name="Nguyen H.D."/>
            <person name="Visagie C.M."/>
            <person name="Seifert K.A."/>
        </authorList>
    </citation>
    <scope>NUCLEOTIDE SEQUENCE [LARGE SCALE GENOMIC DNA]</scope>
    <source>
        <strain evidence="2 3">DAOM 242723</strain>
    </source>
</reference>
<dbReference type="Proteomes" id="UP000055045">
    <property type="component" value="Unassembled WGS sequence"/>
</dbReference>
<dbReference type="Gene3D" id="3.40.50.1820">
    <property type="entry name" value="alpha/beta hydrolase"/>
    <property type="match status" value="2"/>
</dbReference>
<gene>
    <name evidence="2" type="ORF">ACN42_g9742</name>
</gene>
<organism evidence="2 3">
    <name type="scientific">Penicillium freii</name>
    <dbReference type="NCBI Taxonomy" id="48697"/>
    <lineage>
        <taxon>Eukaryota</taxon>
        <taxon>Fungi</taxon>
        <taxon>Dikarya</taxon>
        <taxon>Ascomycota</taxon>
        <taxon>Pezizomycotina</taxon>
        <taxon>Eurotiomycetes</taxon>
        <taxon>Eurotiomycetidae</taxon>
        <taxon>Eurotiales</taxon>
        <taxon>Aspergillaceae</taxon>
        <taxon>Penicillium</taxon>
    </lineage>
</organism>
<evidence type="ECO:0000313" key="3">
    <source>
        <dbReference type="Proteomes" id="UP000055045"/>
    </source>
</evidence>
<dbReference type="AlphaFoldDB" id="A0A101MBD6"/>
<dbReference type="GO" id="GO:0016042">
    <property type="term" value="P:lipid catabolic process"/>
    <property type="evidence" value="ECO:0007669"/>
    <property type="project" value="UniProtKB-UniRule"/>
</dbReference>
<dbReference type="PANTHER" id="PTHR34853:SF1">
    <property type="entry name" value="LIPASE 5"/>
    <property type="match status" value="1"/>
</dbReference>
<dbReference type="GO" id="GO:0072330">
    <property type="term" value="P:monocarboxylic acid biosynthetic process"/>
    <property type="evidence" value="ECO:0007669"/>
    <property type="project" value="UniProtKB-ARBA"/>
</dbReference>
<keyword evidence="1" id="KW-0732">Signal</keyword>
<proteinExistence type="inferred from homology"/>
<dbReference type="GO" id="GO:0017000">
    <property type="term" value="P:antibiotic biosynthetic process"/>
    <property type="evidence" value="ECO:0007669"/>
    <property type="project" value="UniProtKB-ARBA"/>
</dbReference>
<name>A0A101MBD6_PENFR</name>
<dbReference type="GO" id="GO:0004806">
    <property type="term" value="F:triacylglycerol lipase activity"/>
    <property type="evidence" value="ECO:0007669"/>
    <property type="project" value="UniProtKB-UniRule"/>
</dbReference>
<feature type="chain" id="PRO_5013433295" description="Serine aminopeptidase S33 domain-containing protein" evidence="1">
    <location>
        <begin position="19"/>
        <end position="457"/>
    </location>
</feature>
<dbReference type="EMBL" id="LLXE01000364">
    <property type="protein sequence ID" value="KUM57446.1"/>
    <property type="molecule type" value="Genomic_DNA"/>
</dbReference>
<comment type="similarity">
    <text evidence="1">Belongs to the AB hydrolase superfamily. Lipase family.</text>
</comment>
<evidence type="ECO:0008006" key="4">
    <source>
        <dbReference type="Google" id="ProtNLM"/>
    </source>
</evidence>
<sequence length="457" mass="49373">MPFKFYALLLVLLPSTLAIQVANLNVSESVASKYGCDLTCYKNFQEGLSEDIASYGAIYDASFYETAHNFSTSKPGDALKLEPVNATLLHDIPKGTTAYKFQYVSKDLDGRKVPVTGFIAFPYASRLSGHIYPTIAYGHGTSGMFRGCAPSAMPSLYDYSTWALLVSRGYAVIATDYAGLGNNYTAHQYQASPAQAYDLYYSLAAARKLFGHVLTDEWISVGHSEGGGAAWALAESSLLHQDPLLLGKYLGTVAQAPGVRLQDMALIALQGSPSSNPASTRGVLAEAGFLVLGLRSILPNDPQTWLQPKFRKRLELATLSQACFASMRSLVADLDITDFLNISDPSLHLALEKMQNITARGESKSPQPIFIVQGLSDVSVLPQVVETAYTASCQSGNEVHIQTYPGIDHDPVIPASAPSFLQWIDDRFDGIKSTGGCSNKTIQPFDSINMYAPSDSS</sequence>
<dbReference type="STRING" id="48697.A0A101MBD6"/>